<dbReference type="Proteomes" id="UP001652600">
    <property type="component" value="Chromosome 1"/>
</dbReference>
<dbReference type="PROSITE" id="PS01036">
    <property type="entry name" value="HSP70_3"/>
    <property type="match status" value="1"/>
</dbReference>
<reference evidence="7" key="1">
    <citation type="submission" date="2023-03" db="UniProtKB">
        <authorList>
            <consortium name="EnsemblPlants"/>
        </authorList>
    </citation>
    <scope>IDENTIFICATION</scope>
</reference>
<evidence type="ECO:0000313" key="9">
    <source>
        <dbReference type="RefSeq" id="XP_008461924.1"/>
    </source>
</evidence>
<dbReference type="GO" id="GO:0051082">
    <property type="term" value="F:unfolded protein binding"/>
    <property type="evidence" value="ECO:0007669"/>
    <property type="project" value="InterPro"/>
</dbReference>
<comment type="similarity">
    <text evidence="4">Belongs to the heat shock protein 70 family.</text>
</comment>
<evidence type="ECO:0000256" key="2">
    <source>
        <dbReference type="ARBA" id="ARBA00022840"/>
    </source>
</evidence>
<dbReference type="SMR" id="A0A1S3CFU4"/>
<dbReference type="NCBIfam" id="NF001413">
    <property type="entry name" value="PRK00290.1"/>
    <property type="match status" value="1"/>
</dbReference>
<dbReference type="RefSeq" id="XP_008461924.1">
    <property type="nucleotide sequence ID" value="XM_008463702.2"/>
</dbReference>
<dbReference type="SUPFAM" id="SSF100934">
    <property type="entry name" value="Heat shock protein 70kD (HSP70), C-terminal subdomain"/>
    <property type="match status" value="1"/>
</dbReference>
<evidence type="ECO:0000256" key="3">
    <source>
        <dbReference type="ARBA" id="ARBA00069027"/>
    </source>
</evidence>
<dbReference type="InterPro" id="IPR013126">
    <property type="entry name" value="Hsp_70_fam"/>
</dbReference>
<dbReference type="InterPro" id="IPR029047">
    <property type="entry name" value="HSP70_peptide-bd_sf"/>
</dbReference>
<dbReference type="AlphaFoldDB" id="A0A1S3CFU4"/>
<dbReference type="PROSITE" id="PS00329">
    <property type="entry name" value="HSP70_2"/>
    <property type="match status" value="1"/>
</dbReference>
<keyword evidence="1 4" id="KW-0547">Nucleotide-binding</keyword>
<dbReference type="GO" id="GO:0009408">
    <property type="term" value="P:response to heat"/>
    <property type="evidence" value="ECO:0007669"/>
    <property type="project" value="UniProtKB-ARBA"/>
</dbReference>
<dbReference type="eggNOG" id="KOG0102">
    <property type="taxonomic scope" value="Eukaryota"/>
</dbReference>
<reference evidence="9" key="2">
    <citation type="submission" date="2025-04" db="UniProtKB">
        <authorList>
            <consortium name="RefSeq"/>
        </authorList>
    </citation>
    <scope>IDENTIFICATION</scope>
</reference>
<dbReference type="HAMAP" id="MF_00332">
    <property type="entry name" value="DnaK"/>
    <property type="match status" value="1"/>
</dbReference>
<dbReference type="PROSITE" id="PS00297">
    <property type="entry name" value="HSP70_1"/>
    <property type="match status" value="1"/>
</dbReference>
<dbReference type="InterPro" id="IPR018181">
    <property type="entry name" value="Heat_shock_70_CS"/>
</dbReference>
<dbReference type="Pfam" id="PF00012">
    <property type="entry name" value="HSP70"/>
    <property type="match status" value="1"/>
</dbReference>
<sequence>MAFSSAVASHLHAFQTSNLRLPDSNKSWNRRRRTTAIPVIRCEKVVGIDLGTTNSAVAAMEGGQPTIVTNAEGQRTTPSVVAYTKSGDRLVGQLAKRQAVVNPENTFFSVKRFIGRKMAEVDEEAKQVSYKVIADENGNVKLDCPAIGKKFAAEEISAQVLRKLVDDASKFLNDQVGKAVVTVPAYFNDSQRTATKDAGRIAGLEVLRIINEPTAASLAYGFDKKTNETILVFDLGGGTFDVSVLEVGDGVFEVLSTSGDTHLGGDDFDKRIVDWLAESFKRDEGIDLLKDKQALQRLTETAEKAKIELSSLTQTNISLPFITATSDGPKHIDTTLTRVKFEELCSDLLYRLRSPVETALKDAQLSFKDIDEVILVGGSTRIPAVQELVKKMTGKNPNMTVNPDEVVALGAAVQAGVLAGDVSDIVLLDVTPLSLGLETLGGVMTKIIPRNTTLPTSKSEVFSTAADGQTSVEINVCQGEREFVRDNKSLGRFLLDGIPPAPRGVPQIEVKFDIDANGILSVTAIDKGTGKKQDITITGASTLPSDEVDRMVKEAEKFAKEDKEKRDAIDTKNQADSVVYQTEKQLKELGDKIPTSVRDTVEAKLKELKDVISNGSTETIKNAMAALNQEVMQIGQSLYSQSTTSSAGTASRTQSTSSGSTGETDGDVVDADFVDSE</sequence>
<reference evidence="8" key="3">
    <citation type="submission" date="2025-05" db="UniProtKB">
        <authorList>
            <consortium name="RefSeq"/>
        </authorList>
    </citation>
    <scope>NUCLEOTIDE SEQUENCE [LARGE SCALE GENOMIC DNA]</scope>
</reference>
<dbReference type="GeneID" id="103500413"/>
<keyword evidence="5" id="KW-0175">Coiled coil</keyword>
<dbReference type="SUPFAM" id="SSF53067">
    <property type="entry name" value="Actin-like ATPase domain"/>
    <property type="match status" value="2"/>
</dbReference>
<dbReference type="FunFam" id="2.60.34.10:FF:000014">
    <property type="entry name" value="Chaperone protein DnaK HSP70"/>
    <property type="match status" value="1"/>
</dbReference>
<evidence type="ECO:0000313" key="7">
    <source>
        <dbReference type="EnsemblPlants" id="MELO3C024086.2.1"/>
    </source>
</evidence>
<keyword evidence="8" id="KW-1185">Reference proteome</keyword>
<evidence type="ECO:0000256" key="4">
    <source>
        <dbReference type="RuleBase" id="RU003322"/>
    </source>
</evidence>
<keyword evidence="2 4" id="KW-0067">ATP-binding</keyword>
<evidence type="ECO:0000256" key="5">
    <source>
        <dbReference type="SAM" id="Coils"/>
    </source>
</evidence>
<dbReference type="EnsemblPlants" id="MELO3C024086.2.1">
    <property type="protein sequence ID" value="MELO3C024086.2.1"/>
    <property type="gene ID" value="MELO3C024086.2"/>
</dbReference>
<dbReference type="FunFam" id="3.30.420.40:FF:000004">
    <property type="entry name" value="Molecular chaperone DnaK"/>
    <property type="match status" value="1"/>
</dbReference>
<dbReference type="SUPFAM" id="SSF100920">
    <property type="entry name" value="Heat shock protein 70kD (HSP70), peptide-binding domain"/>
    <property type="match status" value="1"/>
</dbReference>
<dbReference type="FunFam" id="3.90.640.10:FF:000003">
    <property type="entry name" value="Molecular chaperone DnaK"/>
    <property type="match status" value="1"/>
</dbReference>
<feature type="compositionally biased region" description="Low complexity" evidence="6">
    <location>
        <begin position="640"/>
        <end position="661"/>
    </location>
</feature>
<accession>A0A1S3CFU4</accession>
<dbReference type="Gramene" id="MELO3C024086.2.1">
    <property type="protein sequence ID" value="MELO3C024086.2.1"/>
    <property type="gene ID" value="MELO3C024086.2"/>
</dbReference>
<evidence type="ECO:0000256" key="6">
    <source>
        <dbReference type="SAM" id="MobiDB-lite"/>
    </source>
</evidence>
<protein>
    <recommendedName>
        <fullName evidence="3">Heat shock 70 kDa protein, mitochondrial</fullName>
    </recommendedName>
</protein>
<dbReference type="GO" id="GO:0005524">
    <property type="term" value="F:ATP binding"/>
    <property type="evidence" value="ECO:0007669"/>
    <property type="project" value="UniProtKB-KW"/>
</dbReference>
<dbReference type="GO" id="GO:0140662">
    <property type="term" value="F:ATP-dependent protein folding chaperone"/>
    <property type="evidence" value="ECO:0007669"/>
    <property type="project" value="InterPro"/>
</dbReference>
<dbReference type="Gene3D" id="1.20.1270.10">
    <property type="match status" value="1"/>
</dbReference>
<feature type="region of interest" description="Disordered" evidence="6">
    <location>
        <begin position="638"/>
        <end position="677"/>
    </location>
</feature>
<dbReference type="InterPro" id="IPR012725">
    <property type="entry name" value="Chaperone_DnaK"/>
</dbReference>
<gene>
    <name evidence="9" type="primary">LOC103500413</name>
    <name evidence="7" type="synonym">103500413</name>
</gene>
<dbReference type="InterPro" id="IPR043129">
    <property type="entry name" value="ATPase_NBD"/>
</dbReference>
<dbReference type="PRINTS" id="PR00301">
    <property type="entry name" value="HEATSHOCK70"/>
</dbReference>
<dbReference type="NCBIfam" id="NF003520">
    <property type="entry name" value="PRK05183.1"/>
    <property type="match status" value="1"/>
</dbReference>
<dbReference type="Gene3D" id="3.90.640.10">
    <property type="entry name" value="Actin, Chain A, domain 4"/>
    <property type="match status" value="1"/>
</dbReference>
<organism evidence="8 9">
    <name type="scientific">Cucumis melo</name>
    <name type="common">Muskmelon</name>
    <dbReference type="NCBI Taxonomy" id="3656"/>
    <lineage>
        <taxon>Eukaryota</taxon>
        <taxon>Viridiplantae</taxon>
        <taxon>Streptophyta</taxon>
        <taxon>Embryophyta</taxon>
        <taxon>Tracheophyta</taxon>
        <taxon>Spermatophyta</taxon>
        <taxon>Magnoliopsida</taxon>
        <taxon>eudicotyledons</taxon>
        <taxon>Gunneridae</taxon>
        <taxon>Pentapetalae</taxon>
        <taxon>rosids</taxon>
        <taxon>fabids</taxon>
        <taxon>Cucurbitales</taxon>
        <taxon>Cucurbitaceae</taxon>
        <taxon>Benincaseae</taxon>
        <taxon>Cucumis</taxon>
    </lineage>
</organism>
<feature type="coiled-coil region" evidence="5">
    <location>
        <begin position="288"/>
        <end position="315"/>
    </location>
</feature>
<dbReference type="KEGG" id="cmo:103500413"/>
<dbReference type="Gene3D" id="3.30.420.40">
    <property type="match status" value="2"/>
</dbReference>
<dbReference type="InParanoid" id="A0A1S3CFU4"/>
<feature type="compositionally biased region" description="Acidic residues" evidence="6">
    <location>
        <begin position="664"/>
        <end position="677"/>
    </location>
</feature>
<dbReference type="Gene3D" id="2.60.34.10">
    <property type="entry name" value="Substrate Binding Domain Of DNAk, Chain A, domain 1"/>
    <property type="match status" value="1"/>
</dbReference>
<name>A0A1S3CFU4_CUCME</name>
<dbReference type="NCBIfam" id="TIGR02350">
    <property type="entry name" value="prok_dnaK"/>
    <property type="match status" value="1"/>
</dbReference>
<proteinExistence type="inferred from homology"/>
<dbReference type="OrthoDB" id="2401965at2759"/>
<evidence type="ECO:0000313" key="8">
    <source>
        <dbReference type="Proteomes" id="UP001652600"/>
    </source>
</evidence>
<dbReference type="CDD" id="cd10234">
    <property type="entry name" value="ASKHA_NBD_HSP70_DnaK-like"/>
    <property type="match status" value="1"/>
</dbReference>
<evidence type="ECO:0000256" key="1">
    <source>
        <dbReference type="ARBA" id="ARBA00022741"/>
    </source>
</evidence>
<dbReference type="InterPro" id="IPR029048">
    <property type="entry name" value="HSP70_C_sf"/>
</dbReference>
<dbReference type="FunFam" id="1.20.1270.10:FF:000001">
    <property type="entry name" value="Molecular chaperone DnaK"/>
    <property type="match status" value="1"/>
</dbReference>
<dbReference type="PANTHER" id="PTHR19375">
    <property type="entry name" value="HEAT SHOCK PROTEIN 70KDA"/>
    <property type="match status" value="1"/>
</dbReference>